<dbReference type="InterPro" id="IPR016195">
    <property type="entry name" value="Pol/histidinol_Pase-like"/>
</dbReference>
<keyword evidence="1" id="KW-0378">Hydrolase</keyword>
<dbReference type="GO" id="GO:0004386">
    <property type="term" value="F:helicase activity"/>
    <property type="evidence" value="ECO:0007669"/>
    <property type="project" value="UniProtKB-KW"/>
</dbReference>
<dbReference type="AlphaFoldDB" id="A0A2H0YSN2"/>
<gene>
    <name evidence="1" type="ORF">COT25_02910</name>
</gene>
<dbReference type="Gene3D" id="3.20.20.140">
    <property type="entry name" value="Metal-dependent hydrolases"/>
    <property type="match status" value="1"/>
</dbReference>
<keyword evidence="1" id="KW-0347">Helicase</keyword>
<dbReference type="PANTHER" id="PTHR40084:SF1">
    <property type="entry name" value="PHOSPHOTRANSFERASE"/>
    <property type="match status" value="1"/>
</dbReference>
<name>A0A2H0YSN2_9BACT</name>
<comment type="caution">
    <text evidence="1">The sequence shown here is derived from an EMBL/GenBank/DDBJ whole genome shotgun (WGS) entry which is preliminary data.</text>
</comment>
<keyword evidence="1" id="KW-0067">ATP-binding</keyword>
<evidence type="ECO:0000313" key="2">
    <source>
        <dbReference type="Proteomes" id="UP000228711"/>
    </source>
</evidence>
<feature type="non-terminal residue" evidence="1">
    <location>
        <position position="96"/>
    </location>
</feature>
<proteinExistence type="predicted"/>
<dbReference type="SUPFAM" id="SSF89550">
    <property type="entry name" value="PHP domain-like"/>
    <property type="match status" value="1"/>
</dbReference>
<dbReference type="Proteomes" id="UP000228711">
    <property type="component" value="Unassembled WGS sequence"/>
</dbReference>
<accession>A0A2H0YSN2</accession>
<reference evidence="2" key="1">
    <citation type="submission" date="2017-09" db="EMBL/GenBank/DDBJ databases">
        <title>Depth-based differentiation of microbial function through sediment-hosted aquifers and enrichment of novel symbionts in the deep terrestrial subsurface.</title>
        <authorList>
            <person name="Probst A.J."/>
            <person name="Ladd B."/>
            <person name="Jarett J.K."/>
            <person name="Geller-Mcgrath D.E."/>
            <person name="Sieber C.M.K."/>
            <person name="Emerson J.B."/>
            <person name="Anantharaman K."/>
            <person name="Thomas B.C."/>
            <person name="Malmstrom R."/>
            <person name="Stieglmeier M."/>
            <person name="Klingl A."/>
            <person name="Woyke T."/>
            <person name="Ryan C.M."/>
            <person name="Banfield J.F."/>
        </authorList>
    </citation>
    <scope>NUCLEOTIDE SEQUENCE [LARGE SCALE GENOMIC DNA]</scope>
</reference>
<sequence length="96" mass="11270">MAEYIVDYHLHSRFSRAVSRDMNLEEMSLWGEKKGIDVLACADFTHPEWLKELRAKLRLQKNGLYALKDEKPKTHFLLSTELSAIYTQDGKVHRIH</sequence>
<dbReference type="EMBL" id="PEXV01000100">
    <property type="protein sequence ID" value="PIS41470.1"/>
    <property type="molecule type" value="Genomic_DNA"/>
</dbReference>
<protein>
    <submittedName>
        <fullName evidence="1">DNA helicase UvrD</fullName>
    </submittedName>
</protein>
<dbReference type="PANTHER" id="PTHR40084">
    <property type="entry name" value="PHOSPHOHYDROLASE, PHP FAMILY"/>
    <property type="match status" value="1"/>
</dbReference>
<keyword evidence="1" id="KW-0547">Nucleotide-binding</keyword>
<organism evidence="1 2">
    <name type="scientific">Candidatus Kerfeldbacteria bacterium CG08_land_8_20_14_0_20_42_7</name>
    <dbReference type="NCBI Taxonomy" id="2014245"/>
    <lineage>
        <taxon>Bacteria</taxon>
        <taxon>Candidatus Kerfeldiibacteriota</taxon>
    </lineage>
</organism>
<evidence type="ECO:0000313" key="1">
    <source>
        <dbReference type="EMBL" id="PIS41470.1"/>
    </source>
</evidence>